<dbReference type="Proteomes" id="UP001383192">
    <property type="component" value="Unassembled WGS sequence"/>
</dbReference>
<dbReference type="SUPFAM" id="SSF81383">
    <property type="entry name" value="F-box domain"/>
    <property type="match status" value="1"/>
</dbReference>
<evidence type="ECO:0000256" key="1">
    <source>
        <dbReference type="SAM" id="MobiDB-lite"/>
    </source>
</evidence>
<accession>A0AAW0DI09</accession>
<evidence type="ECO:0000313" key="3">
    <source>
        <dbReference type="Proteomes" id="UP001383192"/>
    </source>
</evidence>
<dbReference type="EMBL" id="JAYKXP010000013">
    <property type="protein sequence ID" value="KAK7051296.1"/>
    <property type="molecule type" value="Genomic_DNA"/>
</dbReference>
<evidence type="ECO:0000313" key="2">
    <source>
        <dbReference type="EMBL" id="KAK7051296.1"/>
    </source>
</evidence>
<keyword evidence="3" id="KW-1185">Reference proteome</keyword>
<evidence type="ECO:0008006" key="4">
    <source>
        <dbReference type="Google" id="ProtNLM"/>
    </source>
</evidence>
<feature type="compositionally biased region" description="Polar residues" evidence="1">
    <location>
        <begin position="8"/>
        <end position="23"/>
    </location>
</feature>
<gene>
    <name evidence="2" type="ORF">VNI00_004796</name>
</gene>
<protein>
    <recommendedName>
        <fullName evidence="4">F-box domain-containing protein</fullName>
    </recommendedName>
</protein>
<dbReference type="InterPro" id="IPR036047">
    <property type="entry name" value="F-box-like_dom_sf"/>
</dbReference>
<name>A0AAW0DI09_9AGAR</name>
<organism evidence="2 3">
    <name type="scientific">Paramarasmius palmivorus</name>
    <dbReference type="NCBI Taxonomy" id="297713"/>
    <lineage>
        <taxon>Eukaryota</taxon>
        <taxon>Fungi</taxon>
        <taxon>Dikarya</taxon>
        <taxon>Basidiomycota</taxon>
        <taxon>Agaricomycotina</taxon>
        <taxon>Agaricomycetes</taxon>
        <taxon>Agaricomycetidae</taxon>
        <taxon>Agaricales</taxon>
        <taxon>Marasmiineae</taxon>
        <taxon>Marasmiaceae</taxon>
        <taxon>Paramarasmius</taxon>
    </lineage>
</organism>
<sequence length="463" mass="52673">MDAAIQPPSAQAENLLNTNHPLSSTDREVYQREHLVVNRRRADIEYQMLVALGRYLTLLAEDTRLDGYAQVYKRILNPIRALPDGILHQIFLTCLEQSTSVLLPMRRYDTRNYTLDPTKPPWTLGQVCRRWRQLILSSPCLWTFVHFQIPDPGTPFQEISGMVGRLASSLRRSGTLPLTVVVSSTRSPNPNHPLLLSLYSHSHRWAAVRFKLTIEDLDIFTSMSLMIQANVPVLQTVELELLGLLPGPGVIDAFQFAPVLQNVVFFYYIGGAGRRVVLKMPWAQVKRYYRLSPLENEVAVTNDPLPEMGNIVHFHDHLQLYGAGTQFRLPFLQTLSLWPRMSPLVIPLEITTLDCIRTGRDLCELRIPNLAWSSLSSFLGRSGSTIERLSCRDNFGVHSFGVFKYLPALVSLTIEEPRQDLIQCLAKKDQRGQPIFVPRLRSLNLYGDIEFRGEGLMEMVSPR</sequence>
<reference evidence="2 3" key="1">
    <citation type="submission" date="2024-01" db="EMBL/GenBank/DDBJ databases">
        <title>A draft genome for a cacao thread blight-causing isolate of Paramarasmius palmivorus.</title>
        <authorList>
            <person name="Baruah I.K."/>
            <person name="Bukari Y."/>
            <person name="Amoako-Attah I."/>
            <person name="Meinhardt L.W."/>
            <person name="Bailey B.A."/>
            <person name="Cohen S.P."/>
        </authorList>
    </citation>
    <scope>NUCLEOTIDE SEQUENCE [LARGE SCALE GENOMIC DNA]</scope>
    <source>
        <strain evidence="2 3">GH-12</strain>
    </source>
</reference>
<dbReference type="AlphaFoldDB" id="A0AAW0DI09"/>
<feature type="region of interest" description="Disordered" evidence="1">
    <location>
        <begin position="1"/>
        <end position="23"/>
    </location>
</feature>
<dbReference type="Gene3D" id="1.20.1280.50">
    <property type="match status" value="1"/>
</dbReference>
<comment type="caution">
    <text evidence="2">The sequence shown here is derived from an EMBL/GenBank/DDBJ whole genome shotgun (WGS) entry which is preliminary data.</text>
</comment>
<proteinExistence type="predicted"/>